<dbReference type="PANTHER" id="PTHR33526">
    <property type="entry name" value="OS07G0123800 PROTEIN"/>
    <property type="match status" value="1"/>
</dbReference>
<accession>A0A371HNM7</accession>
<proteinExistence type="predicted"/>
<name>A0A371HNM7_MUCPR</name>
<organism evidence="1 2">
    <name type="scientific">Mucuna pruriens</name>
    <name type="common">Velvet bean</name>
    <name type="synonym">Dolichos pruriens</name>
    <dbReference type="NCBI Taxonomy" id="157652"/>
    <lineage>
        <taxon>Eukaryota</taxon>
        <taxon>Viridiplantae</taxon>
        <taxon>Streptophyta</taxon>
        <taxon>Embryophyta</taxon>
        <taxon>Tracheophyta</taxon>
        <taxon>Spermatophyta</taxon>
        <taxon>Magnoliopsida</taxon>
        <taxon>eudicotyledons</taxon>
        <taxon>Gunneridae</taxon>
        <taxon>Pentapetalae</taxon>
        <taxon>rosids</taxon>
        <taxon>fabids</taxon>
        <taxon>Fabales</taxon>
        <taxon>Fabaceae</taxon>
        <taxon>Papilionoideae</taxon>
        <taxon>50 kb inversion clade</taxon>
        <taxon>NPAAA clade</taxon>
        <taxon>indigoferoid/millettioid clade</taxon>
        <taxon>Phaseoleae</taxon>
        <taxon>Mucuna</taxon>
    </lineage>
</organism>
<gene>
    <name evidence="1" type="ORF">CR513_11980</name>
</gene>
<evidence type="ECO:0000313" key="2">
    <source>
        <dbReference type="Proteomes" id="UP000257109"/>
    </source>
</evidence>
<feature type="non-terminal residue" evidence="1">
    <location>
        <position position="1"/>
    </location>
</feature>
<keyword evidence="2" id="KW-1185">Reference proteome</keyword>
<dbReference type="EMBL" id="QJKJ01002103">
    <property type="protein sequence ID" value="RDY04322.1"/>
    <property type="molecule type" value="Genomic_DNA"/>
</dbReference>
<dbReference type="Proteomes" id="UP000257109">
    <property type="component" value="Unassembled WGS sequence"/>
</dbReference>
<sequence length="129" mass="14935">MSVTIRKEAKKQSKFKHYILTPIRILKKAKELYVKGVVDCAGALGVGTASSVHQTRQKEERRIVGNQTRNRIVGVGYKYNRMKMSYHTEMRKMGTIDEDKPCYFEEDQNASNSKPNLLYLYPRTRAPHL</sequence>
<protein>
    <submittedName>
        <fullName evidence="1">Uncharacterized protein</fullName>
    </submittedName>
</protein>
<evidence type="ECO:0000313" key="1">
    <source>
        <dbReference type="EMBL" id="RDY04322.1"/>
    </source>
</evidence>
<comment type="caution">
    <text evidence="1">The sequence shown here is derived from an EMBL/GenBank/DDBJ whole genome shotgun (WGS) entry which is preliminary data.</text>
</comment>
<reference evidence="1" key="1">
    <citation type="submission" date="2018-05" db="EMBL/GenBank/DDBJ databases">
        <title>Draft genome of Mucuna pruriens seed.</title>
        <authorList>
            <person name="Nnadi N.E."/>
            <person name="Vos R."/>
            <person name="Hasami M.H."/>
            <person name="Devisetty U.K."/>
            <person name="Aguiy J.C."/>
        </authorList>
    </citation>
    <scope>NUCLEOTIDE SEQUENCE [LARGE SCALE GENOMIC DNA]</scope>
    <source>
        <strain evidence="1">JCA_2017</strain>
    </source>
</reference>
<dbReference type="OrthoDB" id="694638at2759"/>
<dbReference type="AlphaFoldDB" id="A0A371HNM7"/>
<dbReference type="PANTHER" id="PTHR33526:SF20">
    <property type="entry name" value="VQ DOMAIN-CONTAINING PROTEIN"/>
    <property type="match status" value="1"/>
</dbReference>